<dbReference type="GO" id="GO:0003676">
    <property type="term" value="F:nucleic acid binding"/>
    <property type="evidence" value="ECO:0007669"/>
    <property type="project" value="InterPro"/>
</dbReference>
<organism evidence="2">
    <name type="scientific">Hungatella hathewayi</name>
    <dbReference type="NCBI Taxonomy" id="154046"/>
    <lineage>
        <taxon>Bacteria</taxon>
        <taxon>Bacillati</taxon>
        <taxon>Bacillota</taxon>
        <taxon>Clostridia</taxon>
        <taxon>Lachnospirales</taxon>
        <taxon>Lachnospiraceae</taxon>
        <taxon>Hungatella</taxon>
    </lineage>
</organism>
<dbReference type="InterPro" id="IPR012340">
    <property type="entry name" value="NA-bd_OB-fold"/>
</dbReference>
<dbReference type="Gene3D" id="2.40.50.140">
    <property type="entry name" value="Nucleic acid-binding proteins"/>
    <property type="match status" value="1"/>
</dbReference>
<name>A0A6N3I2R6_9FIRM</name>
<accession>A0A6N3I2R6</accession>
<evidence type="ECO:0000259" key="1">
    <source>
        <dbReference type="PROSITE" id="PS50126"/>
    </source>
</evidence>
<dbReference type="SMART" id="SM00316">
    <property type="entry name" value="S1"/>
    <property type="match status" value="1"/>
</dbReference>
<sequence length="104" mass="11501">MIVPGRVVEARVIAVAQKAVRSEVFGVECSLKARDMSWEWMADTNEKFSIGDVVSVMMMKISGDSIENLKVEVSPKEAKTKCQQGKFNAPAPPGKICRKNNRCI</sequence>
<reference evidence="2" key="1">
    <citation type="submission" date="2019-11" db="EMBL/GenBank/DDBJ databases">
        <authorList>
            <person name="Feng L."/>
        </authorList>
    </citation>
    <scope>NUCLEOTIDE SEQUENCE</scope>
    <source>
        <strain evidence="2">ChathewayiLFYP18</strain>
    </source>
</reference>
<proteinExistence type="predicted"/>
<evidence type="ECO:0000313" key="2">
    <source>
        <dbReference type="EMBL" id="VYU82690.1"/>
    </source>
</evidence>
<dbReference type="SUPFAM" id="SSF50249">
    <property type="entry name" value="Nucleic acid-binding proteins"/>
    <property type="match status" value="1"/>
</dbReference>
<gene>
    <name evidence="2" type="ORF">CHLFYP18_03523</name>
</gene>
<dbReference type="InterPro" id="IPR003029">
    <property type="entry name" value="S1_domain"/>
</dbReference>
<feature type="domain" description="S1 motif" evidence="1">
    <location>
        <begin position="5"/>
        <end position="76"/>
    </location>
</feature>
<dbReference type="PROSITE" id="PS50126">
    <property type="entry name" value="S1"/>
    <property type="match status" value="1"/>
</dbReference>
<dbReference type="EMBL" id="CACRUH010000081">
    <property type="protein sequence ID" value="VYU82690.1"/>
    <property type="molecule type" value="Genomic_DNA"/>
</dbReference>
<dbReference type="AlphaFoldDB" id="A0A6N3I2R6"/>
<protein>
    <recommendedName>
        <fullName evidence="1">S1 motif domain-containing protein</fullName>
    </recommendedName>
</protein>